<protein>
    <submittedName>
        <fullName evidence="1">Uncharacterized protein</fullName>
    </submittedName>
</protein>
<comment type="caution">
    <text evidence="1">The sequence shown here is derived from an EMBL/GenBank/DDBJ whole genome shotgun (WGS) entry which is preliminary data.</text>
</comment>
<dbReference type="AlphaFoldDB" id="A0A0F9F0X4"/>
<name>A0A0F9F0X4_9ZZZZ</name>
<dbReference type="EMBL" id="LAZR01025373">
    <property type="protein sequence ID" value="KKL72111.1"/>
    <property type="molecule type" value="Genomic_DNA"/>
</dbReference>
<feature type="non-terminal residue" evidence="1">
    <location>
        <position position="1"/>
    </location>
</feature>
<sequence length="80" mass="9605">AYQSKEEIEDKKLYFGFDSDLINKYSKIALFLHWSLEELLEDILKSELRNIEDNPKRIIEIFLNDKNLLELIYNQGNKQL</sequence>
<reference evidence="1" key="1">
    <citation type="journal article" date="2015" name="Nature">
        <title>Complex archaea that bridge the gap between prokaryotes and eukaryotes.</title>
        <authorList>
            <person name="Spang A."/>
            <person name="Saw J.H."/>
            <person name="Jorgensen S.L."/>
            <person name="Zaremba-Niedzwiedzka K."/>
            <person name="Martijn J."/>
            <person name="Lind A.E."/>
            <person name="van Eijk R."/>
            <person name="Schleper C."/>
            <person name="Guy L."/>
            <person name="Ettema T.J."/>
        </authorList>
    </citation>
    <scope>NUCLEOTIDE SEQUENCE</scope>
</reference>
<organism evidence="1">
    <name type="scientific">marine sediment metagenome</name>
    <dbReference type="NCBI Taxonomy" id="412755"/>
    <lineage>
        <taxon>unclassified sequences</taxon>
        <taxon>metagenomes</taxon>
        <taxon>ecological metagenomes</taxon>
    </lineage>
</organism>
<proteinExistence type="predicted"/>
<accession>A0A0F9F0X4</accession>
<gene>
    <name evidence="1" type="ORF">LCGC14_2088160</name>
</gene>
<evidence type="ECO:0000313" key="1">
    <source>
        <dbReference type="EMBL" id="KKL72111.1"/>
    </source>
</evidence>